<dbReference type="SUPFAM" id="SSF53271">
    <property type="entry name" value="PRTase-like"/>
    <property type="match status" value="1"/>
</dbReference>
<dbReference type="PANTHER" id="PTHR43218">
    <property type="entry name" value="PHOSPHORIBOSYLTRANSFERASE-RELATED"/>
    <property type="match status" value="1"/>
</dbReference>
<organism evidence="2 3">
    <name type="scientific">Martelella mangrovi</name>
    <dbReference type="NCBI Taxonomy" id="1397477"/>
    <lineage>
        <taxon>Bacteria</taxon>
        <taxon>Pseudomonadati</taxon>
        <taxon>Pseudomonadota</taxon>
        <taxon>Alphaproteobacteria</taxon>
        <taxon>Hyphomicrobiales</taxon>
        <taxon>Aurantimonadaceae</taxon>
        <taxon>Martelella</taxon>
    </lineage>
</organism>
<dbReference type="PANTHER" id="PTHR43218:SF1">
    <property type="entry name" value="PHOSPHORIBOSYLTRANSFERASE"/>
    <property type="match status" value="1"/>
</dbReference>
<proteinExistence type="predicted"/>
<dbReference type="Proteomes" id="UP001549164">
    <property type="component" value="Unassembled WGS sequence"/>
</dbReference>
<evidence type="ECO:0000313" key="3">
    <source>
        <dbReference type="Proteomes" id="UP001549164"/>
    </source>
</evidence>
<sequence>MQPHDFWQDFLPPHSIDAHAPLTKAYPATLADGRQLLLPIRTLDGGERGLASLIINQASFAVTEALAADLAARLAQAKPDIVVGLPTLGLTLAASVARALGHERFVPLGNSRKFWYEDALSMPVSSVTTPDQDKRLFIDPRMLPLLSGKRVALIDDVISSGRSILAGLSLLEKCGIRPVAIGTAMLQTHKHRKMLQDYDPALAETIEACFSTPELQRGEGGKWHERPAG</sequence>
<accession>A0ABV2IBD3</accession>
<dbReference type="InterPro" id="IPR000836">
    <property type="entry name" value="PRTase_dom"/>
</dbReference>
<dbReference type="InterPro" id="IPR029057">
    <property type="entry name" value="PRTase-like"/>
</dbReference>
<evidence type="ECO:0000313" key="2">
    <source>
        <dbReference type="EMBL" id="MET3600230.1"/>
    </source>
</evidence>
<dbReference type="EMBL" id="JBEPLY010000006">
    <property type="protein sequence ID" value="MET3600230.1"/>
    <property type="molecule type" value="Genomic_DNA"/>
</dbReference>
<dbReference type="NCBIfam" id="NF004689">
    <property type="entry name" value="PRK06031.1"/>
    <property type="match status" value="1"/>
</dbReference>
<dbReference type="Gene3D" id="3.40.50.2020">
    <property type="match status" value="1"/>
</dbReference>
<dbReference type="Pfam" id="PF00156">
    <property type="entry name" value="Pribosyltran"/>
    <property type="match status" value="1"/>
</dbReference>
<feature type="domain" description="Phosphoribosyltransferase" evidence="1">
    <location>
        <begin position="56"/>
        <end position="200"/>
    </location>
</feature>
<reference evidence="2 3" key="1">
    <citation type="submission" date="2024-06" db="EMBL/GenBank/DDBJ databases">
        <title>Genomic Encyclopedia of Type Strains, Phase IV (KMG-IV): sequencing the most valuable type-strain genomes for metagenomic binning, comparative biology and taxonomic classification.</title>
        <authorList>
            <person name="Goeker M."/>
        </authorList>
    </citation>
    <scope>NUCLEOTIDE SEQUENCE [LARGE SCALE GENOMIC DNA]</scope>
    <source>
        <strain evidence="2 3">DSM 28102</strain>
    </source>
</reference>
<protein>
    <submittedName>
        <fullName evidence="2">Adenine/guanine phosphoribosyltransferase-like PRPP-binding protein</fullName>
    </submittedName>
</protein>
<dbReference type="RefSeq" id="WP_354434213.1">
    <property type="nucleotide sequence ID" value="NZ_JBEPLY010000006.1"/>
</dbReference>
<name>A0ABV2IBD3_9HYPH</name>
<evidence type="ECO:0000259" key="1">
    <source>
        <dbReference type="Pfam" id="PF00156"/>
    </source>
</evidence>
<dbReference type="CDD" id="cd06223">
    <property type="entry name" value="PRTases_typeI"/>
    <property type="match status" value="1"/>
</dbReference>
<gene>
    <name evidence="2" type="ORF">ABID12_002175</name>
</gene>
<keyword evidence="3" id="KW-1185">Reference proteome</keyword>
<comment type="caution">
    <text evidence="2">The sequence shown here is derived from an EMBL/GenBank/DDBJ whole genome shotgun (WGS) entry which is preliminary data.</text>
</comment>